<organism evidence="1 2">
    <name type="scientific">Aquabacterium olei</name>
    <dbReference type="NCBI Taxonomy" id="1296669"/>
    <lineage>
        <taxon>Bacteria</taxon>
        <taxon>Pseudomonadati</taxon>
        <taxon>Pseudomonadota</taxon>
        <taxon>Betaproteobacteria</taxon>
        <taxon>Burkholderiales</taxon>
        <taxon>Aquabacterium</taxon>
    </lineage>
</organism>
<evidence type="ECO:0008006" key="3">
    <source>
        <dbReference type="Google" id="ProtNLM"/>
    </source>
</evidence>
<proteinExistence type="predicted"/>
<accession>A0A2U8FUT0</accession>
<dbReference type="GO" id="GO:0003676">
    <property type="term" value="F:nucleic acid binding"/>
    <property type="evidence" value="ECO:0007669"/>
    <property type="project" value="InterPro"/>
</dbReference>
<dbReference type="OrthoDB" id="5705783at2"/>
<protein>
    <recommendedName>
        <fullName evidence="3">Exonuclease domain-containing protein</fullName>
    </recommendedName>
</protein>
<keyword evidence="2" id="KW-1185">Reference proteome</keyword>
<gene>
    <name evidence="1" type="ORF">DEH84_11515</name>
</gene>
<dbReference type="KEGG" id="aon:DEH84_11515"/>
<dbReference type="InterPro" id="IPR012337">
    <property type="entry name" value="RNaseH-like_sf"/>
</dbReference>
<reference evidence="1 2" key="1">
    <citation type="submission" date="2018-05" db="EMBL/GenBank/DDBJ databases">
        <title>complete genome sequence of Aquabacterium olei NBRC 110486.</title>
        <authorList>
            <person name="Tang B."/>
            <person name="Chang J."/>
            <person name="Zhang L."/>
            <person name="Yang H."/>
        </authorList>
    </citation>
    <scope>NUCLEOTIDE SEQUENCE [LARGE SCALE GENOMIC DNA]</scope>
    <source>
        <strain evidence="1 2">NBRC 110486</strain>
    </source>
</reference>
<dbReference type="RefSeq" id="WP_109036982.1">
    <property type="nucleotide sequence ID" value="NZ_CP029210.1"/>
</dbReference>
<dbReference type="InterPro" id="IPR036397">
    <property type="entry name" value="RNaseH_sf"/>
</dbReference>
<name>A0A2U8FUT0_9BURK</name>
<dbReference type="Proteomes" id="UP000244892">
    <property type="component" value="Chromosome"/>
</dbReference>
<evidence type="ECO:0000313" key="1">
    <source>
        <dbReference type="EMBL" id="AWI53986.1"/>
    </source>
</evidence>
<dbReference type="EMBL" id="CP029210">
    <property type="protein sequence ID" value="AWI53986.1"/>
    <property type="molecule type" value="Genomic_DNA"/>
</dbReference>
<dbReference type="AlphaFoldDB" id="A0A2U8FUT0"/>
<dbReference type="Gene3D" id="3.30.420.10">
    <property type="entry name" value="Ribonuclease H-like superfamily/Ribonuclease H"/>
    <property type="match status" value="1"/>
</dbReference>
<dbReference type="SUPFAM" id="SSF53098">
    <property type="entry name" value="Ribonuclease H-like"/>
    <property type="match status" value="1"/>
</dbReference>
<sequence length="178" mass="19712">MILSPQASSAPFPPTIIDIEASGFGHGSYPIEVGFVLPDGRAWCSLICPEPDWQHWDAAAASVHGIAREQLSRHGRAPRVVCEALNDQLHGQTVYSDAWAHDYTWLGRLYDVADRTPSFRMENLRALLDEAEAARWHEVKQQVAARMGLARHRASADARVLQQTLVALRPDTAHQTAA</sequence>
<evidence type="ECO:0000313" key="2">
    <source>
        <dbReference type="Proteomes" id="UP000244892"/>
    </source>
</evidence>